<reference evidence="3 4" key="1">
    <citation type="submission" date="2016-08" db="EMBL/GenBank/DDBJ databases">
        <authorList>
            <person name="Seilhamer J.J."/>
        </authorList>
    </citation>
    <scope>NUCLEOTIDE SEQUENCE [LARGE SCALE GENOMIC DNA]</scope>
    <source>
        <strain evidence="3 4">KCTC 42603</strain>
    </source>
</reference>
<dbReference type="STRING" id="1656094.BFC18_20110"/>
<dbReference type="InterPro" id="IPR021136">
    <property type="entry name" value="Flagellar_hook_control-like_C"/>
</dbReference>
<organism evidence="3 4">
    <name type="scientific">Alteromonas confluentis</name>
    <dbReference type="NCBI Taxonomy" id="1656094"/>
    <lineage>
        <taxon>Bacteria</taxon>
        <taxon>Pseudomonadati</taxon>
        <taxon>Pseudomonadota</taxon>
        <taxon>Gammaproteobacteria</taxon>
        <taxon>Alteromonadales</taxon>
        <taxon>Alteromonadaceae</taxon>
        <taxon>Alteromonas/Salinimonas group</taxon>
        <taxon>Alteromonas</taxon>
    </lineage>
</organism>
<evidence type="ECO:0000313" key="3">
    <source>
        <dbReference type="EMBL" id="OFC69044.1"/>
    </source>
</evidence>
<proteinExistence type="predicted"/>
<dbReference type="RefSeq" id="WP_070127193.1">
    <property type="nucleotide sequence ID" value="NZ_MDHN01000041.1"/>
</dbReference>
<accession>A0A1E7Z6M4</accession>
<comment type="caution">
    <text evidence="3">The sequence shown here is derived from an EMBL/GenBank/DDBJ whole genome shotgun (WGS) entry which is preliminary data.</text>
</comment>
<dbReference type="OrthoDB" id="5762464at2"/>
<sequence length="697" mass="74445">MNLQIAQLFSAANASLSADVAKSQPEILSQLSSASLQRTSHSQMQISAPQLLASTLLTSTPASSVTVDSAATVISGEKQITLFDMLPVKQITRLTQADTQRLITALADGMTLAALSQSKSGFSLTGTVENIANRTVSLNLQMPGNPGVKLVVPDSIASQLKSGDKVTLKLQPDSAPTTLANQVKNSSGQQWTATLSSTALPEKEASFTVPSSSPTVKLAVAKVIASAGITLEQPLSTALQKNLNISPSSSNGKPNTPVSMHIVNVQVRGNQLDVRGTELKPMLNITLPQNSPKLQPVGNDRLVELANQNSIPRQTGKLASIQTNVTTQNVATHPSPLLSAKSDTLPDSVKLADKLSPELGISAEDVPVVLDKVRQLSRQLLAQTGSTNQALTKLVNVLRNPGFDMHTESKTVSKHLLTQLLALQPETKSTSSSGLPQTNVEQVNSDSGKTVESQVRQLIQSPALTSTPSALLSQSAASGFINALVSLLQISLAGRAARAQPDLARIIDKADSVSGKTVSASGGSTSTPQAGRVANDFAQLDSRSNLLEQVRALLANHQQQKMQNVESRLQGQDTLFYILPVANEDQPPPELHIRAEERDSRNNAAERGKQRIWHLTMKLSVGDAGELLAKTKINNDTIELRIYTSSDALLTSVIDTLPYLLRRLESQGLTVEHHSCQRGKIPKTMKDMPYQLFEALA</sequence>
<dbReference type="Proteomes" id="UP000175691">
    <property type="component" value="Unassembled WGS sequence"/>
</dbReference>
<protein>
    <recommendedName>
        <fullName evidence="2">Flagellar hook-length control protein-like C-terminal domain-containing protein</fullName>
    </recommendedName>
</protein>
<dbReference type="Pfam" id="PF02120">
    <property type="entry name" value="Flg_hook"/>
    <property type="match status" value="1"/>
</dbReference>
<evidence type="ECO:0000259" key="2">
    <source>
        <dbReference type="Pfam" id="PF02120"/>
    </source>
</evidence>
<feature type="region of interest" description="Disordered" evidence="1">
    <location>
        <begin position="427"/>
        <end position="454"/>
    </location>
</feature>
<keyword evidence="4" id="KW-1185">Reference proteome</keyword>
<evidence type="ECO:0000313" key="4">
    <source>
        <dbReference type="Proteomes" id="UP000175691"/>
    </source>
</evidence>
<feature type="domain" description="Flagellar hook-length control protein-like C-terminal" evidence="2">
    <location>
        <begin position="604"/>
        <end position="679"/>
    </location>
</feature>
<evidence type="ECO:0000256" key="1">
    <source>
        <dbReference type="SAM" id="MobiDB-lite"/>
    </source>
</evidence>
<name>A0A1E7Z6M4_9ALTE</name>
<dbReference type="AlphaFoldDB" id="A0A1E7Z6M4"/>
<dbReference type="EMBL" id="MDHN01000041">
    <property type="protein sequence ID" value="OFC69044.1"/>
    <property type="molecule type" value="Genomic_DNA"/>
</dbReference>
<gene>
    <name evidence="3" type="ORF">BFC18_20110</name>
</gene>